<evidence type="ECO:0000256" key="5">
    <source>
        <dbReference type="SAM" id="Phobius"/>
    </source>
</evidence>
<evidence type="ECO:0000259" key="6">
    <source>
        <dbReference type="SMART" id="SM00198"/>
    </source>
</evidence>
<keyword evidence="4 5" id="KW-0472">Membrane</keyword>
<dbReference type="Ensembl" id="ENSCJAT00000132064.1">
    <property type="protein sequence ID" value="ENSCJAP00000090377.1"/>
    <property type="gene ID" value="ENSCJAG00000001210.4"/>
</dbReference>
<dbReference type="InterPro" id="IPR002413">
    <property type="entry name" value="V5_allergen-like"/>
</dbReference>
<dbReference type="AlphaFoldDB" id="A0A8I3WB57"/>
<dbReference type="PRINTS" id="PR00837">
    <property type="entry name" value="V5TPXLIKE"/>
</dbReference>
<dbReference type="Proteomes" id="UP000008225">
    <property type="component" value="Chromosome 9"/>
</dbReference>
<comment type="similarity">
    <text evidence="2">Belongs to the CRISP family.</text>
</comment>
<dbReference type="InterPro" id="IPR014044">
    <property type="entry name" value="CAP_dom"/>
</dbReference>
<gene>
    <name evidence="7" type="primary">GLIPR1</name>
</gene>
<dbReference type="CDD" id="cd05385">
    <property type="entry name" value="CAP_GLIPR1-like"/>
    <property type="match status" value="1"/>
</dbReference>
<dbReference type="PROSITE" id="PS01010">
    <property type="entry name" value="CRISP_2"/>
    <property type="match status" value="1"/>
</dbReference>
<dbReference type="InterPro" id="IPR018244">
    <property type="entry name" value="Allrgn_V5/Tpx1_CS"/>
</dbReference>
<keyword evidence="5" id="KW-1133">Transmembrane helix</keyword>
<dbReference type="Pfam" id="PF00188">
    <property type="entry name" value="CAP"/>
    <property type="match status" value="1"/>
</dbReference>
<dbReference type="FunFam" id="3.40.33.10:FF:000008">
    <property type="entry name" value="GLI pathogenesis-related 1 (Glioma)"/>
    <property type="match status" value="1"/>
</dbReference>
<dbReference type="InterPro" id="IPR035940">
    <property type="entry name" value="CAP_sf"/>
</dbReference>
<organism evidence="7 8">
    <name type="scientific">Callithrix jacchus</name>
    <name type="common">White-tufted-ear marmoset</name>
    <name type="synonym">Simia Jacchus</name>
    <dbReference type="NCBI Taxonomy" id="9483"/>
    <lineage>
        <taxon>Eukaryota</taxon>
        <taxon>Metazoa</taxon>
        <taxon>Chordata</taxon>
        <taxon>Craniata</taxon>
        <taxon>Vertebrata</taxon>
        <taxon>Euteleostomi</taxon>
        <taxon>Mammalia</taxon>
        <taxon>Eutheria</taxon>
        <taxon>Euarchontoglires</taxon>
        <taxon>Primates</taxon>
        <taxon>Haplorrhini</taxon>
        <taxon>Platyrrhini</taxon>
        <taxon>Cebidae</taxon>
        <taxon>Callitrichinae</taxon>
        <taxon>Callithrix</taxon>
        <taxon>Callithrix</taxon>
    </lineage>
</organism>
<dbReference type="PRINTS" id="PR00838">
    <property type="entry name" value="V5ALLERGEN"/>
</dbReference>
<feature type="domain" description="SCP" evidence="6">
    <location>
        <begin position="63"/>
        <end position="214"/>
    </location>
</feature>
<evidence type="ECO:0000313" key="7">
    <source>
        <dbReference type="Ensembl" id="ENSCJAP00000090377.1"/>
    </source>
</evidence>
<reference evidence="7" key="3">
    <citation type="submission" date="2025-09" db="UniProtKB">
        <authorList>
            <consortium name="Ensembl"/>
        </authorList>
    </citation>
    <scope>IDENTIFICATION</scope>
</reference>
<proteinExistence type="inferred from homology"/>
<evidence type="ECO:0000256" key="4">
    <source>
        <dbReference type="ARBA" id="ARBA00023136"/>
    </source>
</evidence>
<reference evidence="7" key="2">
    <citation type="submission" date="2025-08" db="UniProtKB">
        <authorList>
            <consortium name="Ensembl"/>
        </authorList>
    </citation>
    <scope>IDENTIFICATION</scope>
</reference>
<dbReference type="PROSITE" id="PS01009">
    <property type="entry name" value="CRISP_1"/>
    <property type="match status" value="1"/>
</dbReference>
<dbReference type="PANTHER" id="PTHR10334">
    <property type="entry name" value="CYSTEINE-RICH SECRETORY PROTEIN-RELATED"/>
    <property type="match status" value="1"/>
</dbReference>
<dbReference type="GO" id="GO:0016020">
    <property type="term" value="C:membrane"/>
    <property type="evidence" value="ECO:0007669"/>
    <property type="project" value="UniProtKB-SubCell"/>
</dbReference>
<accession>A0A8I3WB57</accession>
<keyword evidence="3" id="KW-0732">Signal</keyword>
<comment type="subcellular location">
    <subcellularLocation>
        <location evidence="1">Membrane</location>
    </subcellularLocation>
</comment>
<feature type="transmembrane region" description="Helical" evidence="5">
    <location>
        <begin position="267"/>
        <end position="288"/>
    </location>
</feature>
<dbReference type="GO" id="GO:0005576">
    <property type="term" value="C:extracellular region"/>
    <property type="evidence" value="ECO:0007669"/>
    <property type="project" value="InterPro"/>
</dbReference>
<protein>
    <submittedName>
        <fullName evidence="7">GLI pathosis related 1</fullName>
    </submittedName>
</protein>
<dbReference type="InterPro" id="IPR001283">
    <property type="entry name" value="CRISP-related"/>
</dbReference>
<sequence>MEPRESVVSGEGKSGCPSRYWLAPSGHPPHPSMALKKFSNLWTLCLCLVASRSSKIPSITDPHFINDCVEAHNEWRGKVNPPAANMKYMIWDKGLAKVAQTWANQCKFEHNSCLDTSYGCYAALEFIGENMWLGEITSFTPKLAITVWYNETQFYDFNSLSCSKVCGHYTQVVWADSYKVGCAVHFCPRVSGFDSLFNGAHFICNYGPGGNYPTWPYKKGATCSACPNNDKCLDNLCVNQQRDKVKRYYSVVYPGWPIYPRNRYTSLFLIVNSVILLLSVIITILIQYKYPNLVLLD</sequence>
<dbReference type="SMART" id="SM00198">
    <property type="entry name" value="SCP"/>
    <property type="match status" value="1"/>
</dbReference>
<keyword evidence="8" id="KW-1185">Reference proteome</keyword>
<dbReference type="Gene3D" id="3.40.33.10">
    <property type="entry name" value="CAP"/>
    <property type="match status" value="1"/>
</dbReference>
<evidence type="ECO:0000256" key="2">
    <source>
        <dbReference type="ARBA" id="ARBA00009923"/>
    </source>
</evidence>
<evidence type="ECO:0000313" key="8">
    <source>
        <dbReference type="Proteomes" id="UP000008225"/>
    </source>
</evidence>
<keyword evidence="5" id="KW-0812">Transmembrane</keyword>
<reference evidence="7 8" key="1">
    <citation type="submission" date="2009-03" db="EMBL/GenBank/DDBJ databases">
        <authorList>
            <person name="Warren W."/>
            <person name="Ye L."/>
            <person name="Minx P."/>
            <person name="Worley K."/>
            <person name="Gibbs R."/>
            <person name="Wilson R.K."/>
        </authorList>
    </citation>
    <scope>NUCLEOTIDE SEQUENCE [LARGE SCALE GENOMIC DNA]</scope>
</reference>
<dbReference type="GeneTree" id="ENSGT00940000160727"/>
<evidence type="ECO:0000256" key="1">
    <source>
        <dbReference type="ARBA" id="ARBA00004370"/>
    </source>
</evidence>
<dbReference type="SUPFAM" id="SSF55797">
    <property type="entry name" value="PR-1-like"/>
    <property type="match status" value="1"/>
</dbReference>
<name>A0A8I3WB57_CALJA</name>
<dbReference type="InterPro" id="IPR034121">
    <property type="entry name" value="SCP_GLIPR-1-like"/>
</dbReference>
<evidence type="ECO:0000256" key="3">
    <source>
        <dbReference type="ARBA" id="ARBA00022729"/>
    </source>
</evidence>